<dbReference type="InterPro" id="IPR040079">
    <property type="entry name" value="Glutathione_S-Trfase"/>
</dbReference>
<dbReference type="GO" id="GO:0006749">
    <property type="term" value="P:glutathione metabolic process"/>
    <property type="evidence" value="ECO:0007669"/>
    <property type="project" value="TreeGrafter"/>
</dbReference>
<dbReference type="PROSITE" id="PS50405">
    <property type="entry name" value="GST_CTER"/>
    <property type="match status" value="1"/>
</dbReference>
<dbReference type="Gene3D" id="1.20.1050.10">
    <property type="match status" value="1"/>
</dbReference>
<feature type="domain" description="GST C-terminal" evidence="3">
    <location>
        <begin position="88"/>
        <end position="210"/>
    </location>
</feature>
<dbReference type="InterPro" id="IPR010987">
    <property type="entry name" value="Glutathione-S-Trfase_C-like"/>
</dbReference>
<dbReference type="GO" id="GO:0004364">
    <property type="term" value="F:glutathione transferase activity"/>
    <property type="evidence" value="ECO:0007669"/>
    <property type="project" value="TreeGrafter"/>
</dbReference>
<dbReference type="InterPro" id="IPR004045">
    <property type="entry name" value="Glutathione_S-Trfase_N"/>
</dbReference>
<gene>
    <name evidence="4" type="ORF">Zmor_008104</name>
</gene>
<dbReference type="FunFam" id="1.20.1050.10:FF:000007">
    <property type="entry name" value="Glutathione S-transferase 1-1"/>
    <property type="match status" value="1"/>
</dbReference>
<dbReference type="Pfam" id="PF00043">
    <property type="entry name" value="GST_C"/>
    <property type="match status" value="1"/>
</dbReference>
<dbReference type="PANTHER" id="PTHR43969">
    <property type="entry name" value="GLUTATHIONE S TRANSFERASE D10, ISOFORM A-RELATED"/>
    <property type="match status" value="1"/>
</dbReference>
<accession>A0AA38J3N4</accession>
<dbReference type="FunFam" id="3.40.30.10:FF:000034">
    <property type="entry name" value="glutathione S-transferase 1"/>
    <property type="match status" value="1"/>
</dbReference>
<dbReference type="SUPFAM" id="SSF47616">
    <property type="entry name" value="GST C-terminal domain-like"/>
    <property type="match status" value="1"/>
</dbReference>
<organism evidence="4 5">
    <name type="scientific">Zophobas morio</name>
    <dbReference type="NCBI Taxonomy" id="2755281"/>
    <lineage>
        <taxon>Eukaryota</taxon>
        <taxon>Metazoa</taxon>
        <taxon>Ecdysozoa</taxon>
        <taxon>Arthropoda</taxon>
        <taxon>Hexapoda</taxon>
        <taxon>Insecta</taxon>
        <taxon>Pterygota</taxon>
        <taxon>Neoptera</taxon>
        <taxon>Endopterygota</taxon>
        <taxon>Coleoptera</taxon>
        <taxon>Polyphaga</taxon>
        <taxon>Cucujiformia</taxon>
        <taxon>Tenebrionidae</taxon>
        <taxon>Zophobas</taxon>
    </lineage>
</organism>
<proteinExistence type="predicted"/>
<dbReference type="SFLD" id="SFLDS00019">
    <property type="entry name" value="Glutathione_Transferase_(cytos"/>
    <property type="match status" value="1"/>
</dbReference>
<evidence type="ECO:0000259" key="2">
    <source>
        <dbReference type="PROSITE" id="PS50404"/>
    </source>
</evidence>
<keyword evidence="5" id="KW-1185">Reference proteome</keyword>
<dbReference type="Gene3D" id="3.40.30.10">
    <property type="entry name" value="Glutaredoxin"/>
    <property type="match status" value="1"/>
</dbReference>
<protein>
    <submittedName>
        <fullName evidence="4">Uncharacterized protein</fullName>
    </submittedName>
</protein>
<dbReference type="InterPro" id="IPR004046">
    <property type="entry name" value="GST_C"/>
</dbReference>
<evidence type="ECO:0000313" key="4">
    <source>
        <dbReference type="EMBL" id="KAJ3663884.1"/>
    </source>
</evidence>
<dbReference type="InterPro" id="IPR036249">
    <property type="entry name" value="Thioredoxin-like_sf"/>
</dbReference>
<dbReference type="SUPFAM" id="SSF52833">
    <property type="entry name" value="Thioredoxin-like"/>
    <property type="match status" value="1"/>
</dbReference>
<comment type="subunit">
    <text evidence="1">Homodimer.</text>
</comment>
<dbReference type="SFLD" id="SFLDG01153">
    <property type="entry name" value="Main.4:_Theta-like"/>
    <property type="match status" value="1"/>
</dbReference>
<reference evidence="4" key="1">
    <citation type="journal article" date="2023" name="G3 (Bethesda)">
        <title>Whole genome assemblies of Zophobas morio and Tenebrio molitor.</title>
        <authorList>
            <person name="Kaur S."/>
            <person name="Stinson S.A."/>
            <person name="diCenzo G.C."/>
        </authorList>
    </citation>
    <scope>NUCLEOTIDE SEQUENCE</scope>
    <source>
        <strain evidence="4">QUZm001</strain>
    </source>
</reference>
<evidence type="ECO:0000259" key="3">
    <source>
        <dbReference type="PROSITE" id="PS50405"/>
    </source>
</evidence>
<dbReference type="Pfam" id="PF13409">
    <property type="entry name" value="GST_N_2"/>
    <property type="match status" value="1"/>
</dbReference>
<dbReference type="Proteomes" id="UP001168821">
    <property type="component" value="Unassembled WGS sequence"/>
</dbReference>
<sequence length="215" mass="24867">MAPVLYMQDFSPPVRSVLLTAEALGLKLEKKVVDLSKKEHLTDTFLKLNPQHTVPTLDDNGTVVWDSHAINEYLVDKYGKDDSLYPKDLAKRAVVNQRLHFDSGVIFSWLRYIARSYKYKGRKELTEDQIEHLEESYSLLESFLKGHQWVAGDSVTIADFSLVTNITSLTLLYPVNPKKYPNIINWIKRAEGLPYYKVHLEGLQSFKKMFQEMLK</sequence>
<dbReference type="EMBL" id="JALNTZ010000002">
    <property type="protein sequence ID" value="KAJ3663884.1"/>
    <property type="molecule type" value="Genomic_DNA"/>
</dbReference>
<feature type="domain" description="GST N-terminal" evidence="2">
    <location>
        <begin position="1"/>
        <end position="82"/>
    </location>
</feature>
<dbReference type="AlphaFoldDB" id="A0AA38J3N4"/>
<dbReference type="InterPro" id="IPR036282">
    <property type="entry name" value="Glutathione-S-Trfase_C_sf"/>
</dbReference>
<dbReference type="PANTHER" id="PTHR43969:SF8">
    <property type="entry name" value="GLUTATHIONE S TRANSFERASE E13, ISOFORM A-RELATED"/>
    <property type="match status" value="1"/>
</dbReference>
<dbReference type="SFLD" id="SFLDG00358">
    <property type="entry name" value="Main_(cytGST)"/>
    <property type="match status" value="1"/>
</dbReference>
<evidence type="ECO:0000313" key="5">
    <source>
        <dbReference type="Proteomes" id="UP001168821"/>
    </source>
</evidence>
<comment type="caution">
    <text evidence="4">The sequence shown here is derived from an EMBL/GenBank/DDBJ whole genome shotgun (WGS) entry which is preliminary data.</text>
</comment>
<name>A0AA38J3N4_9CUCU</name>
<dbReference type="CDD" id="cd03177">
    <property type="entry name" value="GST_C_Delta_Epsilon"/>
    <property type="match status" value="1"/>
</dbReference>
<dbReference type="CDD" id="cd03045">
    <property type="entry name" value="GST_N_Delta_Epsilon"/>
    <property type="match status" value="1"/>
</dbReference>
<dbReference type="PROSITE" id="PS50404">
    <property type="entry name" value="GST_NTER"/>
    <property type="match status" value="1"/>
</dbReference>
<evidence type="ECO:0000256" key="1">
    <source>
        <dbReference type="ARBA" id="ARBA00011738"/>
    </source>
</evidence>